<dbReference type="SUPFAM" id="SSF48295">
    <property type="entry name" value="TrpR-like"/>
    <property type="match status" value="1"/>
</dbReference>
<comment type="caution">
    <text evidence="1">The sequence shown here is derived from an EMBL/GenBank/DDBJ whole genome shotgun (WGS) entry which is preliminary data.</text>
</comment>
<dbReference type="Pfam" id="PF01527">
    <property type="entry name" value="HTH_Tnp_1"/>
    <property type="match status" value="1"/>
</dbReference>
<reference evidence="1" key="1">
    <citation type="journal article" date="2015" name="Nature">
        <title>Complex archaea that bridge the gap between prokaryotes and eukaryotes.</title>
        <authorList>
            <person name="Spang A."/>
            <person name="Saw J.H."/>
            <person name="Jorgensen S.L."/>
            <person name="Zaremba-Niedzwiedzka K."/>
            <person name="Martijn J."/>
            <person name="Lind A.E."/>
            <person name="van Eijk R."/>
            <person name="Schleper C."/>
            <person name="Guy L."/>
            <person name="Ettema T.J."/>
        </authorList>
    </citation>
    <scope>NUCLEOTIDE SEQUENCE</scope>
</reference>
<dbReference type="EMBL" id="LAZR01023569">
    <property type="protein sequence ID" value="KKL78070.1"/>
    <property type="molecule type" value="Genomic_DNA"/>
</dbReference>
<proteinExistence type="predicted"/>
<dbReference type="Gene3D" id="1.10.10.10">
    <property type="entry name" value="Winged helix-like DNA-binding domain superfamily/Winged helix DNA-binding domain"/>
    <property type="match status" value="1"/>
</dbReference>
<accession>A0A0F9H8T4</accession>
<dbReference type="AlphaFoldDB" id="A0A0F9H8T4"/>
<dbReference type="InterPro" id="IPR010921">
    <property type="entry name" value="Trp_repressor/repl_initiator"/>
</dbReference>
<name>A0A0F9H8T4_9ZZZZ</name>
<dbReference type="InterPro" id="IPR002514">
    <property type="entry name" value="Transposase_8"/>
</dbReference>
<sequence>MTKKRRRFSPDFKFRVALEAAKGQRTLNELSSEYSVHPNQISQWKRQLLENGADVFSQNGANRHRDQEAIQTELYEQIGRLKMELEWIKKKSTQYS</sequence>
<evidence type="ECO:0008006" key="2">
    <source>
        <dbReference type="Google" id="ProtNLM"/>
    </source>
</evidence>
<evidence type="ECO:0000313" key="1">
    <source>
        <dbReference type="EMBL" id="KKL78070.1"/>
    </source>
</evidence>
<dbReference type="GO" id="GO:0004803">
    <property type="term" value="F:transposase activity"/>
    <property type="evidence" value="ECO:0007669"/>
    <property type="project" value="InterPro"/>
</dbReference>
<dbReference type="InterPro" id="IPR036388">
    <property type="entry name" value="WH-like_DNA-bd_sf"/>
</dbReference>
<protein>
    <recommendedName>
        <fullName evidence="2">Transposase IS3/IS911 family protein</fullName>
    </recommendedName>
</protein>
<dbReference type="GO" id="GO:0006313">
    <property type="term" value="P:DNA transposition"/>
    <property type="evidence" value="ECO:0007669"/>
    <property type="project" value="InterPro"/>
</dbReference>
<organism evidence="1">
    <name type="scientific">marine sediment metagenome</name>
    <dbReference type="NCBI Taxonomy" id="412755"/>
    <lineage>
        <taxon>unclassified sequences</taxon>
        <taxon>metagenomes</taxon>
        <taxon>ecological metagenomes</taxon>
    </lineage>
</organism>
<gene>
    <name evidence="1" type="ORF">LCGC14_2028520</name>
</gene>
<dbReference type="GO" id="GO:0043565">
    <property type="term" value="F:sequence-specific DNA binding"/>
    <property type="evidence" value="ECO:0007669"/>
    <property type="project" value="InterPro"/>
</dbReference>